<dbReference type="Proteomes" id="UP000663923">
    <property type="component" value="Chromosome"/>
</dbReference>
<evidence type="ECO:0000256" key="1">
    <source>
        <dbReference type="SAM" id="Phobius"/>
    </source>
</evidence>
<keyword evidence="3" id="KW-1185">Reference proteome</keyword>
<organism evidence="2 3">
    <name type="scientific">Parasphingorhabdus cellanae</name>
    <dbReference type="NCBI Taxonomy" id="2806553"/>
    <lineage>
        <taxon>Bacteria</taxon>
        <taxon>Pseudomonadati</taxon>
        <taxon>Pseudomonadota</taxon>
        <taxon>Alphaproteobacteria</taxon>
        <taxon>Sphingomonadales</taxon>
        <taxon>Sphingomonadaceae</taxon>
        <taxon>Parasphingorhabdus</taxon>
    </lineage>
</organism>
<feature type="transmembrane region" description="Helical" evidence="1">
    <location>
        <begin position="87"/>
        <end position="106"/>
    </location>
</feature>
<dbReference type="EMBL" id="CP071794">
    <property type="protein sequence ID" value="QTD55885.1"/>
    <property type="molecule type" value="Genomic_DNA"/>
</dbReference>
<protein>
    <recommendedName>
        <fullName evidence="4">VanZ-like domain-containing protein</fullName>
    </recommendedName>
</protein>
<accession>A0ABX7T2U9</accession>
<evidence type="ECO:0008006" key="4">
    <source>
        <dbReference type="Google" id="ProtNLM"/>
    </source>
</evidence>
<feature type="transmembrane region" description="Helical" evidence="1">
    <location>
        <begin position="20"/>
        <end position="37"/>
    </location>
</feature>
<evidence type="ECO:0000313" key="2">
    <source>
        <dbReference type="EMBL" id="QTD55885.1"/>
    </source>
</evidence>
<evidence type="ECO:0000313" key="3">
    <source>
        <dbReference type="Proteomes" id="UP000663923"/>
    </source>
</evidence>
<keyword evidence="1" id="KW-0472">Membrane</keyword>
<keyword evidence="1" id="KW-1133">Transmembrane helix</keyword>
<proteinExistence type="predicted"/>
<dbReference type="RefSeq" id="WP_207987709.1">
    <property type="nucleotide sequence ID" value="NZ_CP071794.1"/>
</dbReference>
<reference evidence="2 3" key="1">
    <citation type="submission" date="2021-03" db="EMBL/GenBank/DDBJ databases">
        <title>Complete genome of Parasphingorhabdus_sp.JHSY0214.</title>
        <authorList>
            <person name="Yoo J.H."/>
            <person name="Bae J.W."/>
        </authorList>
    </citation>
    <scope>NUCLEOTIDE SEQUENCE [LARGE SCALE GENOMIC DNA]</scope>
    <source>
        <strain evidence="2 3">JHSY0214</strain>
    </source>
</reference>
<keyword evidence="1" id="KW-0812">Transmembrane</keyword>
<name>A0ABX7T2U9_9SPHN</name>
<sequence length="125" mass="14379">MQWLEIKIWLESTTGLDRDVLHIYGAIAIQFGLALFFRRSLASPWPWLAVLIAAAANEYLDYQRVGDSPASIALFQAEGYKDMWNTMLIPTFLLLVARFWPSWIAGKSKDMDRSIQAKIREKETI</sequence>
<gene>
    <name evidence="2" type="ORF">J4G78_17150</name>
</gene>